<keyword evidence="1" id="KW-1133">Transmembrane helix</keyword>
<protein>
    <submittedName>
        <fullName evidence="2">Uncharacterized protein</fullName>
    </submittedName>
</protein>
<dbReference type="OrthoDB" id="780524at2759"/>
<reference evidence="3" key="1">
    <citation type="submission" date="2016-04" db="EMBL/GenBank/DDBJ databases">
        <title>Cephalotus genome sequencing.</title>
        <authorList>
            <person name="Fukushima K."/>
            <person name="Hasebe M."/>
            <person name="Fang X."/>
        </authorList>
    </citation>
    <scope>NUCLEOTIDE SEQUENCE [LARGE SCALE GENOMIC DNA]</scope>
    <source>
        <strain evidence="3">cv. St1</strain>
    </source>
</reference>
<dbReference type="FunCoup" id="A0A1Q3C480">
    <property type="interactions" value="416"/>
</dbReference>
<evidence type="ECO:0000313" key="2">
    <source>
        <dbReference type="EMBL" id="GAV74921.1"/>
    </source>
</evidence>
<dbReference type="InParanoid" id="A0A1Q3C480"/>
<evidence type="ECO:0000256" key="1">
    <source>
        <dbReference type="SAM" id="Phobius"/>
    </source>
</evidence>
<organism evidence="2 3">
    <name type="scientific">Cephalotus follicularis</name>
    <name type="common">Albany pitcher plant</name>
    <dbReference type="NCBI Taxonomy" id="3775"/>
    <lineage>
        <taxon>Eukaryota</taxon>
        <taxon>Viridiplantae</taxon>
        <taxon>Streptophyta</taxon>
        <taxon>Embryophyta</taxon>
        <taxon>Tracheophyta</taxon>
        <taxon>Spermatophyta</taxon>
        <taxon>Magnoliopsida</taxon>
        <taxon>eudicotyledons</taxon>
        <taxon>Gunneridae</taxon>
        <taxon>Pentapetalae</taxon>
        <taxon>rosids</taxon>
        <taxon>fabids</taxon>
        <taxon>Oxalidales</taxon>
        <taxon>Cephalotaceae</taxon>
        <taxon>Cephalotus</taxon>
    </lineage>
</organism>
<dbReference type="EMBL" id="BDDD01001285">
    <property type="protein sequence ID" value="GAV74921.1"/>
    <property type="molecule type" value="Genomic_DNA"/>
</dbReference>
<feature type="transmembrane region" description="Helical" evidence="1">
    <location>
        <begin position="12"/>
        <end position="36"/>
    </location>
</feature>
<accession>A0A1Q3C480</accession>
<dbReference type="PANTHER" id="PTHR33306">
    <property type="entry name" value="EXPRESSED PROTEIN-RELATED-RELATED"/>
    <property type="match status" value="1"/>
</dbReference>
<keyword evidence="1" id="KW-0472">Membrane</keyword>
<comment type="caution">
    <text evidence="2">The sequence shown here is derived from an EMBL/GenBank/DDBJ whole genome shotgun (WGS) entry which is preliminary data.</text>
</comment>
<dbReference type="AlphaFoldDB" id="A0A1Q3C480"/>
<gene>
    <name evidence="2" type="ORF">CFOL_v3_18401</name>
</gene>
<dbReference type="Proteomes" id="UP000187406">
    <property type="component" value="Unassembled WGS sequence"/>
</dbReference>
<sequence length="93" mass="9893">MIADQLEAITAAITELISPLGLLLLPIFLLLAIHFLSSDRGSFVSTILSAGEPDNIQRLCAPPSPVGVALFLVLVLFLLRYRNGGGGDDESDE</sequence>
<keyword evidence="3" id="KW-1185">Reference proteome</keyword>
<dbReference type="PANTHER" id="PTHR33306:SF1">
    <property type="entry name" value="EXPRESSED PROTEIN"/>
    <property type="match status" value="1"/>
</dbReference>
<name>A0A1Q3C480_CEPFO</name>
<feature type="transmembrane region" description="Helical" evidence="1">
    <location>
        <begin position="56"/>
        <end position="79"/>
    </location>
</feature>
<dbReference type="STRING" id="3775.A0A1Q3C480"/>
<proteinExistence type="predicted"/>
<evidence type="ECO:0000313" key="3">
    <source>
        <dbReference type="Proteomes" id="UP000187406"/>
    </source>
</evidence>
<keyword evidence="1" id="KW-0812">Transmembrane</keyword>